<dbReference type="InterPro" id="IPR000595">
    <property type="entry name" value="cNMP-bd_dom"/>
</dbReference>
<dbReference type="InterPro" id="IPR036390">
    <property type="entry name" value="WH_DNA-bd_sf"/>
</dbReference>
<keyword evidence="6" id="KW-1185">Reference proteome</keyword>
<dbReference type="InterPro" id="IPR014710">
    <property type="entry name" value="RmlC-like_jellyroll"/>
</dbReference>
<dbReference type="InterPro" id="IPR036388">
    <property type="entry name" value="WH-like_DNA-bd_sf"/>
</dbReference>
<reference evidence="5 6" key="1">
    <citation type="submission" date="2014-10" db="EMBL/GenBank/DDBJ databases">
        <title>Genome sequence of Novosphingobium malaysiense MUSC 273(T).</title>
        <authorList>
            <person name="Lee L.-H."/>
        </authorList>
    </citation>
    <scope>NUCLEOTIDE SEQUENCE [LARGE SCALE GENOMIC DNA]</scope>
    <source>
        <strain evidence="5 6">MUSC 273</strain>
    </source>
</reference>
<dbReference type="InterPro" id="IPR018490">
    <property type="entry name" value="cNMP-bd_dom_sf"/>
</dbReference>
<dbReference type="GO" id="GO:0003700">
    <property type="term" value="F:DNA-binding transcription factor activity"/>
    <property type="evidence" value="ECO:0007669"/>
    <property type="project" value="TreeGrafter"/>
</dbReference>
<dbReference type="Gene3D" id="2.60.120.10">
    <property type="entry name" value="Jelly Rolls"/>
    <property type="match status" value="1"/>
</dbReference>
<evidence type="ECO:0000313" key="6">
    <source>
        <dbReference type="Proteomes" id="UP000031057"/>
    </source>
</evidence>
<name>A0A0B1ZMB5_9SPHN</name>
<evidence type="ECO:0000256" key="2">
    <source>
        <dbReference type="ARBA" id="ARBA00023125"/>
    </source>
</evidence>
<accession>A0A0B1ZMB5</accession>
<dbReference type="Proteomes" id="UP000031057">
    <property type="component" value="Unassembled WGS sequence"/>
</dbReference>
<evidence type="ECO:0000256" key="3">
    <source>
        <dbReference type="ARBA" id="ARBA00023163"/>
    </source>
</evidence>
<gene>
    <name evidence="5" type="ORF">LK12_05310</name>
</gene>
<dbReference type="SUPFAM" id="SSF51206">
    <property type="entry name" value="cAMP-binding domain-like"/>
    <property type="match status" value="1"/>
</dbReference>
<dbReference type="OrthoDB" id="7506088at2"/>
<keyword evidence="1" id="KW-0805">Transcription regulation</keyword>
<dbReference type="CDD" id="cd00038">
    <property type="entry name" value="CAP_ED"/>
    <property type="match status" value="1"/>
</dbReference>
<organism evidence="5 6">
    <name type="scientific">Novosphingobium malaysiense</name>
    <dbReference type="NCBI Taxonomy" id="1348853"/>
    <lineage>
        <taxon>Bacteria</taxon>
        <taxon>Pseudomonadati</taxon>
        <taxon>Pseudomonadota</taxon>
        <taxon>Alphaproteobacteria</taxon>
        <taxon>Sphingomonadales</taxon>
        <taxon>Sphingomonadaceae</taxon>
        <taxon>Novosphingobium</taxon>
    </lineage>
</organism>
<dbReference type="GO" id="GO:0003677">
    <property type="term" value="F:DNA binding"/>
    <property type="evidence" value="ECO:0007669"/>
    <property type="project" value="UniProtKB-KW"/>
</dbReference>
<keyword evidence="3" id="KW-0804">Transcription</keyword>
<protein>
    <recommendedName>
        <fullName evidence="4">HTH crp-type domain-containing protein</fullName>
    </recommendedName>
</protein>
<feature type="domain" description="HTH crp-type" evidence="4">
    <location>
        <begin position="151"/>
        <end position="217"/>
    </location>
</feature>
<dbReference type="Gene3D" id="1.10.10.10">
    <property type="entry name" value="Winged helix-like DNA-binding domain superfamily/Winged helix DNA-binding domain"/>
    <property type="match status" value="1"/>
</dbReference>
<evidence type="ECO:0000313" key="5">
    <source>
        <dbReference type="EMBL" id="KHK92260.1"/>
    </source>
</evidence>
<dbReference type="InterPro" id="IPR050397">
    <property type="entry name" value="Env_Response_Regulators"/>
</dbReference>
<dbReference type="InterPro" id="IPR012318">
    <property type="entry name" value="HTH_CRP"/>
</dbReference>
<dbReference type="PANTHER" id="PTHR24567:SF74">
    <property type="entry name" value="HTH-TYPE TRANSCRIPTIONAL REGULATOR ARCR"/>
    <property type="match status" value="1"/>
</dbReference>
<dbReference type="PANTHER" id="PTHR24567">
    <property type="entry name" value="CRP FAMILY TRANSCRIPTIONAL REGULATORY PROTEIN"/>
    <property type="match status" value="1"/>
</dbReference>
<dbReference type="SUPFAM" id="SSF46785">
    <property type="entry name" value="Winged helix' DNA-binding domain"/>
    <property type="match status" value="1"/>
</dbReference>
<sequence length="232" mass="25183">MTANTPERLDNAVLAALPAEARAFLAARLLTKRVMSGEVLHESGAPIIHLVFPHRGIGSIQAIMQDGRSVESASVGREGVVGIEYLLGKDVSPYHATVAISGEASWVTVADMEAAMAQFPAVREIMRQYCVRMMRDLMQAVACASVHSASQRVATWLMRAEDRTCSSQLELTQRTLANIFGLRLATISDACGRLNVGGAIDQARGTLTIVNRERLADMSCECYRRYASATLL</sequence>
<comment type="caution">
    <text evidence="5">The sequence shown here is derived from an EMBL/GenBank/DDBJ whole genome shotgun (WGS) entry which is preliminary data.</text>
</comment>
<dbReference type="EMBL" id="JTDI01000002">
    <property type="protein sequence ID" value="KHK92260.1"/>
    <property type="molecule type" value="Genomic_DNA"/>
</dbReference>
<proteinExistence type="predicted"/>
<dbReference type="STRING" id="1348853.LK12_05310"/>
<evidence type="ECO:0000256" key="1">
    <source>
        <dbReference type="ARBA" id="ARBA00023015"/>
    </source>
</evidence>
<dbReference type="AlphaFoldDB" id="A0A0B1ZMB5"/>
<evidence type="ECO:0000259" key="4">
    <source>
        <dbReference type="Pfam" id="PF13545"/>
    </source>
</evidence>
<keyword evidence="2" id="KW-0238">DNA-binding</keyword>
<dbReference type="Pfam" id="PF13545">
    <property type="entry name" value="HTH_Crp_2"/>
    <property type="match status" value="1"/>
</dbReference>
<dbReference type="RefSeq" id="WP_039280532.1">
    <property type="nucleotide sequence ID" value="NZ_JTDI01000002.1"/>
</dbReference>
<dbReference type="GO" id="GO:0005829">
    <property type="term" value="C:cytosol"/>
    <property type="evidence" value="ECO:0007669"/>
    <property type="project" value="TreeGrafter"/>
</dbReference>